<name>A0A498M0Y4_LABRO</name>
<dbReference type="AlphaFoldDB" id="A0A498M0Y4"/>
<dbReference type="InterPro" id="IPR043128">
    <property type="entry name" value="Rev_trsase/Diguanyl_cyclase"/>
</dbReference>
<sequence length="150" mass="16597">MVIEGLPGVVCHMDDVLIWGESQAQHDQRLHTVLARNEKAGITLNLEKCELGRQEVKFLGHIIAECGVRPDPDKTRAVLQMKEPDTVSEVRSFLGMVTSYLNGKAYTAASQAYQADLLKDLDKGQGLFPDEVPDVRHTIDLTLRATKQAA</sequence>
<dbReference type="InterPro" id="IPR000477">
    <property type="entry name" value="RT_dom"/>
</dbReference>
<comment type="caution">
    <text evidence="4">The sequence shown here is derived from an EMBL/GenBank/DDBJ whole genome shotgun (WGS) entry which is preliminary data.</text>
</comment>
<dbReference type="Gene3D" id="3.30.70.270">
    <property type="match status" value="1"/>
</dbReference>
<dbReference type="InterPro" id="IPR043502">
    <property type="entry name" value="DNA/RNA_pol_sf"/>
</dbReference>
<protein>
    <recommendedName>
        <fullName evidence="2">ribonuclease H</fullName>
        <ecNumber evidence="2">3.1.26.4</ecNumber>
    </recommendedName>
</protein>
<comment type="similarity">
    <text evidence="1">Belongs to the beta type-B retroviral polymerase family. HERV class-II K(HML-2) pol subfamily.</text>
</comment>
<proteinExistence type="inferred from homology"/>
<gene>
    <name evidence="4" type="ORF">ROHU_010011</name>
</gene>
<keyword evidence="5" id="KW-1185">Reference proteome</keyword>
<evidence type="ECO:0000313" key="4">
    <source>
        <dbReference type="EMBL" id="RXN12724.1"/>
    </source>
</evidence>
<evidence type="ECO:0000256" key="2">
    <source>
        <dbReference type="ARBA" id="ARBA00012180"/>
    </source>
</evidence>
<evidence type="ECO:0000313" key="5">
    <source>
        <dbReference type="Proteomes" id="UP000290572"/>
    </source>
</evidence>
<dbReference type="STRING" id="84645.A0A498M0Y4"/>
<dbReference type="PANTHER" id="PTHR37984">
    <property type="entry name" value="PROTEIN CBG26694"/>
    <property type="match status" value="1"/>
</dbReference>
<organism evidence="4 5">
    <name type="scientific">Labeo rohita</name>
    <name type="common">Indian major carp</name>
    <name type="synonym">Cyprinus rohita</name>
    <dbReference type="NCBI Taxonomy" id="84645"/>
    <lineage>
        <taxon>Eukaryota</taxon>
        <taxon>Metazoa</taxon>
        <taxon>Chordata</taxon>
        <taxon>Craniata</taxon>
        <taxon>Vertebrata</taxon>
        <taxon>Euteleostomi</taxon>
        <taxon>Actinopterygii</taxon>
        <taxon>Neopterygii</taxon>
        <taxon>Teleostei</taxon>
        <taxon>Ostariophysi</taxon>
        <taxon>Cypriniformes</taxon>
        <taxon>Cyprinidae</taxon>
        <taxon>Labeoninae</taxon>
        <taxon>Labeonini</taxon>
        <taxon>Labeo</taxon>
    </lineage>
</organism>
<dbReference type="InterPro" id="IPR050951">
    <property type="entry name" value="Retrovirus_Pol_polyprotein"/>
</dbReference>
<dbReference type="PANTHER" id="PTHR37984:SF5">
    <property type="entry name" value="PROTEIN NYNRIN-LIKE"/>
    <property type="match status" value="1"/>
</dbReference>
<dbReference type="Pfam" id="PF00078">
    <property type="entry name" value="RVT_1"/>
    <property type="match status" value="1"/>
</dbReference>
<reference evidence="4 5" key="1">
    <citation type="submission" date="2018-03" db="EMBL/GenBank/DDBJ databases">
        <title>Draft genome sequence of Rohu Carp (Labeo rohita).</title>
        <authorList>
            <person name="Das P."/>
            <person name="Kushwaha B."/>
            <person name="Joshi C.G."/>
            <person name="Kumar D."/>
            <person name="Nagpure N.S."/>
            <person name="Sahoo L."/>
            <person name="Das S.P."/>
            <person name="Bit A."/>
            <person name="Patnaik S."/>
            <person name="Meher P.K."/>
            <person name="Jayasankar P."/>
            <person name="Koringa P.G."/>
            <person name="Patel N.V."/>
            <person name="Hinsu A.T."/>
            <person name="Kumar R."/>
            <person name="Pandey M."/>
            <person name="Agarwal S."/>
            <person name="Srivastava S."/>
            <person name="Singh M."/>
            <person name="Iquebal M.A."/>
            <person name="Jaiswal S."/>
            <person name="Angadi U.B."/>
            <person name="Kumar N."/>
            <person name="Raza M."/>
            <person name="Shah T.M."/>
            <person name="Rai A."/>
            <person name="Jena J.K."/>
        </authorList>
    </citation>
    <scope>NUCLEOTIDE SEQUENCE [LARGE SCALE GENOMIC DNA]</scope>
    <source>
        <strain evidence="4">DASCIFA01</strain>
        <tissue evidence="4">Testis</tissue>
    </source>
</reference>
<dbReference type="SUPFAM" id="SSF56672">
    <property type="entry name" value="DNA/RNA polymerases"/>
    <property type="match status" value="1"/>
</dbReference>
<feature type="domain" description="Reverse transcriptase" evidence="3">
    <location>
        <begin position="1"/>
        <end position="63"/>
    </location>
</feature>
<dbReference type="PROSITE" id="PS50878">
    <property type="entry name" value="RT_POL"/>
    <property type="match status" value="1"/>
</dbReference>
<accession>A0A498M0Y4</accession>
<dbReference type="Proteomes" id="UP000290572">
    <property type="component" value="Unassembled WGS sequence"/>
</dbReference>
<dbReference type="FunFam" id="3.30.70.270:FF:000003">
    <property type="entry name" value="Transposon Ty3-G Gag-Pol polyprotein"/>
    <property type="match status" value="1"/>
</dbReference>
<evidence type="ECO:0000256" key="1">
    <source>
        <dbReference type="ARBA" id="ARBA00010879"/>
    </source>
</evidence>
<dbReference type="GO" id="GO:0004523">
    <property type="term" value="F:RNA-DNA hybrid ribonuclease activity"/>
    <property type="evidence" value="ECO:0007669"/>
    <property type="project" value="UniProtKB-EC"/>
</dbReference>
<evidence type="ECO:0000259" key="3">
    <source>
        <dbReference type="PROSITE" id="PS50878"/>
    </source>
</evidence>
<dbReference type="EC" id="3.1.26.4" evidence="2"/>
<dbReference type="EMBL" id="QBIY01013031">
    <property type="protein sequence ID" value="RXN12724.1"/>
    <property type="molecule type" value="Genomic_DNA"/>
</dbReference>